<reference evidence="2" key="1">
    <citation type="submission" date="2022-07" db="EMBL/GenBank/DDBJ databases">
        <title>Phylogenomic reconstructions and comparative analyses of Kickxellomycotina fungi.</title>
        <authorList>
            <person name="Reynolds N.K."/>
            <person name="Stajich J.E."/>
            <person name="Barry K."/>
            <person name="Grigoriev I.V."/>
            <person name="Crous P."/>
            <person name="Smith M.E."/>
        </authorList>
    </citation>
    <scope>NUCLEOTIDE SEQUENCE</scope>
    <source>
        <strain evidence="2">BCRC 34297</strain>
    </source>
</reference>
<dbReference type="GO" id="GO:0003779">
    <property type="term" value="F:actin binding"/>
    <property type="evidence" value="ECO:0007669"/>
    <property type="project" value="TreeGrafter"/>
</dbReference>
<dbReference type="GO" id="GO:0030036">
    <property type="term" value="P:actin cytoskeleton organization"/>
    <property type="evidence" value="ECO:0007669"/>
    <property type="project" value="TreeGrafter"/>
</dbReference>
<feature type="region of interest" description="Disordered" evidence="1">
    <location>
        <begin position="739"/>
        <end position="770"/>
    </location>
</feature>
<evidence type="ECO:0000313" key="3">
    <source>
        <dbReference type="Proteomes" id="UP001140011"/>
    </source>
</evidence>
<feature type="region of interest" description="Disordered" evidence="1">
    <location>
        <begin position="535"/>
        <end position="555"/>
    </location>
</feature>
<name>A0A9W8H0B0_9FUNG</name>
<dbReference type="Proteomes" id="UP001140011">
    <property type="component" value="Unassembled WGS sequence"/>
</dbReference>
<comment type="caution">
    <text evidence="2">The sequence shown here is derived from an EMBL/GenBank/DDBJ whole genome shotgun (WGS) entry which is preliminary data.</text>
</comment>
<dbReference type="AlphaFoldDB" id="A0A9W8H0B0"/>
<evidence type="ECO:0000313" key="2">
    <source>
        <dbReference type="EMBL" id="KAJ2753442.1"/>
    </source>
</evidence>
<gene>
    <name evidence="2" type="ORF">GGI19_003131</name>
</gene>
<keyword evidence="3" id="KW-1185">Reference proteome</keyword>
<feature type="region of interest" description="Disordered" evidence="1">
    <location>
        <begin position="55"/>
        <end position="115"/>
    </location>
</feature>
<feature type="region of interest" description="Disordered" evidence="1">
    <location>
        <begin position="854"/>
        <end position="880"/>
    </location>
</feature>
<dbReference type="PANTHER" id="PTHR12751">
    <property type="entry name" value="PHOSPHATASE AND ACTIN REGULATOR PHACTR"/>
    <property type="match status" value="1"/>
</dbReference>
<organism evidence="2 3">
    <name type="scientific">Coemansia pectinata</name>
    <dbReference type="NCBI Taxonomy" id="1052879"/>
    <lineage>
        <taxon>Eukaryota</taxon>
        <taxon>Fungi</taxon>
        <taxon>Fungi incertae sedis</taxon>
        <taxon>Zoopagomycota</taxon>
        <taxon>Kickxellomycotina</taxon>
        <taxon>Kickxellomycetes</taxon>
        <taxon>Kickxellales</taxon>
        <taxon>Kickxellaceae</taxon>
        <taxon>Coemansia</taxon>
    </lineage>
</organism>
<dbReference type="PANTHER" id="PTHR12751:SF18">
    <property type="entry name" value="PHOSPHATASE AND ACTIN REGULATOR 1"/>
    <property type="match status" value="1"/>
</dbReference>
<sequence>MPILPFTGVNMGGVLHGNTVDKHADISNQRATNGNGNSRLKRWLSLKKINVAYRQSSSDNGASMPAQPSKLRRSAGVPPRTQHQSTSVNSSRDDNNNSGDVKRQPASADSAPVLSNPAMPAGLPLLKIAEHAVSSRDPIPLLSLLHHRFSSPDLHGSRAPPPTIDEKSVLAVNLVGLSELGEQVNGKLDRKEPRPLPPRRKRSLIYAMYCTAKADDPTTPMPARPESITAIEADSVASVLYAPPSQQHRVPSWLCSLYSMDTAENISGTFMSCGSIQSAPCSPAASHASVPEAVQSTAKHVATLQGNKISVEFVLMDTLNQQALALRNRKRASTVVSIAGSTDVMSCTSSNRSSCAEQSLMESAAYRCNSKCAPRLSTVERGQDGRLLLRPSDGQVPALVTKDVIDAVSNAARDPDSGNVSLKGDSPHQEALELTAKPAIAVDSTIESPSHRFLKDVSVETFPSVPLVSPRNRRQNNISRGPGDSLLFHAAKFNASTISASLPSSLVCEQASPVPHTTQDELSATPDVVVLQLPEQPTSERRQAAISTPPDSPTRPIAVVVEISTDMPGAASAGTIDVARSPMSETATNKHGVYIHTESEGSLSNTVNASKDDDAKLRSLDDGKPQWADPMHLPPLPTPTSAMENTRSQPHLPVARAHAGDSPCSLYSRFYNRSEESIGYSRACGISRDSRVLSIFSDLSDCDIPPLDLAHAPLNQEGRLYNPHLSMLFDGQYGDSTDFNANPPLAMTNTDVETRDSMPSSSGDSKDEDNTTLFNIAAITGAIISPRPPQPLPSTIHPEIAAESASAADMTDDVPPPIVMPTSNGAGTDNQGNSFSARTRKLTAALVRGTPLDGLRNLHRKIKPTSQRSSSDSTGSGDDKDMAVRQLLNTDVHQPKAFRFNELVAVYETWDRDEYDRKGFPSLRLDATLIEEIKQELNEYKVYEMLVHDESRCNTHFIY</sequence>
<dbReference type="OrthoDB" id="5563016at2759"/>
<evidence type="ECO:0000256" key="1">
    <source>
        <dbReference type="SAM" id="MobiDB-lite"/>
    </source>
</evidence>
<feature type="compositionally biased region" description="Polar residues" evidence="1">
    <location>
        <begin position="747"/>
        <end position="763"/>
    </location>
</feature>
<protein>
    <submittedName>
        <fullName evidence="2">Uncharacterized protein</fullName>
    </submittedName>
</protein>
<accession>A0A9W8H0B0</accession>
<dbReference type="EMBL" id="JANBUH010000190">
    <property type="protein sequence ID" value="KAJ2753442.1"/>
    <property type="molecule type" value="Genomic_DNA"/>
</dbReference>
<feature type="compositionally biased region" description="Basic and acidic residues" evidence="1">
    <location>
        <begin position="91"/>
        <end position="103"/>
    </location>
</feature>
<proteinExistence type="predicted"/>